<dbReference type="STRING" id="1081102.A0A167QZC1"/>
<reference evidence="7 8" key="1">
    <citation type="journal article" date="2016" name="Genome Biol. Evol.">
        <title>Divergent and convergent evolution of fungal pathogenicity.</title>
        <authorList>
            <person name="Shang Y."/>
            <person name="Xiao G."/>
            <person name="Zheng P."/>
            <person name="Cen K."/>
            <person name="Zhan S."/>
            <person name="Wang C."/>
        </authorList>
    </citation>
    <scope>NUCLEOTIDE SEQUENCE [LARGE SCALE GENOMIC DNA]</scope>
    <source>
        <strain evidence="7 8">RCEF 264</strain>
    </source>
</reference>
<dbReference type="AlphaFoldDB" id="A0A167QZC1"/>
<name>A0A167QZC1_9HYPO</name>
<feature type="region of interest" description="Disordered" evidence="6">
    <location>
        <begin position="1"/>
        <end position="31"/>
    </location>
</feature>
<dbReference type="PANTHER" id="PTHR31845">
    <property type="entry name" value="FINGER DOMAIN PROTEIN, PUTATIVE-RELATED"/>
    <property type="match status" value="1"/>
</dbReference>
<keyword evidence="5" id="KW-0539">Nucleus</keyword>
<evidence type="ECO:0008006" key="9">
    <source>
        <dbReference type="Google" id="ProtNLM"/>
    </source>
</evidence>
<dbReference type="OrthoDB" id="1600564at2759"/>
<keyword evidence="8" id="KW-1185">Reference proteome</keyword>
<evidence type="ECO:0000256" key="6">
    <source>
        <dbReference type="SAM" id="MobiDB-lite"/>
    </source>
</evidence>
<keyword evidence="2" id="KW-0805">Transcription regulation</keyword>
<evidence type="ECO:0000256" key="3">
    <source>
        <dbReference type="ARBA" id="ARBA00023125"/>
    </source>
</evidence>
<protein>
    <recommendedName>
        <fullName evidence="9">Fungal transcriptional regulatory protein</fullName>
    </recommendedName>
</protein>
<organism evidence="7 8">
    <name type="scientific">Niveomyces insectorum RCEF 264</name>
    <dbReference type="NCBI Taxonomy" id="1081102"/>
    <lineage>
        <taxon>Eukaryota</taxon>
        <taxon>Fungi</taxon>
        <taxon>Dikarya</taxon>
        <taxon>Ascomycota</taxon>
        <taxon>Pezizomycotina</taxon>
        <taxon>Sordariomycetes</taxon>
        <taxon>Hypocreomycetidae</taxon>
        <taxon>Hypocreales</taxon>
        <taxon>Cordycipitaceae</taxon>
        <taxon>Niveomyces</taxon>
    </lineage>
</organism>
<evidence type="ECO:0000256" key="5">
    <source>
        <dbReference type="ARBA" id="ARBA00023242"/>
    </source>
</evidence>
<keyword evidence="3" id="KW-0238">DNA-binding</keyword>
<accession>A0A167QZC1</accession>
<dbReference type="PANTHER" id="PTHR31845:SF10">
    <property type="entry name" value="ZN(II)2CYS6 TRANSCRIPTION FACTOR (EUROFUNG)"/>
    <property type="match status" value="1"/>
</dbReference>
<dbReference type="GO" id="GO:0000976">
    <property type="term" value="F:transcription cis-regulatory region binding"/>
    <property type="evidence" value="ECO:0007669"/>
    <property type="project" value="TreeGrafter"/>
</dbReference>
<evidence type="ECO:0000256" key="2">
    <source>
        <dbReference type="ARBA" id="ARBA00023015"/>
    </source>
</evidence>
<sequence length="645" mass="71302">MPANRAAPAAPMVPVTTPSPRPTGDGPKRRACVSCTTAKIRRLDGLQARFDDLEARLSDNSSSFIDGATISSTSSRPVEQCAPSSLHAISPVSHQTLPQQDPQKPASTTSGLNNGYVDIVARGIIAEERAEALLTDFRRYYVPFFPFVSLSSDDTASKLRQESPLLFLVAVSVALCAEPSLQRLLGEEFRGMIGSQLFKEGDGGWDALRALLVYAAWHTHFAASQVHSQLFLYAQLCVSLVYHLNLDSARPTISTEEIRALLGTYWLSTCASRAFRRPPVMRYNKRMEESCERLAAAPEYETDRLIRPLVLLETLCARVSDAFNADNLAAKAPLHGDAIIGSVVDGFVDELESIKTLSNTETWSLANKNRMLMEFNYVESYVREGAFNEELWNVGPQAYTLATTQSPSMPTSHTGGHPPFIRSPVRIAMLWQMLDTDKACIRHYMAFTAAELHRTPVTVNVRACYALANLIRLIFTLMDHVLVPPPQPSTRNADAAHATAVLASESTNVMRIIDDLAAMFEVYPQLHHADAGGRHPIVMSFAFRLKRLSHAYRHKLQEIVAGLGPSHEATELMADCGGLRPTQSGQADRLHTGNNLSEKPLAPAQERTTRPQPDPWSLSEEELSEFNTYNDREWASIFEATTLPE</sequence>
<comment type="subcellular location">
    <subcellularLocation>
        <location evidence="1">Nucleus</location>
    </subcellularLocation>
</comment>
<feature type="compositionally biased region" description="Low complexity" evidence="6">
    <location>
        <begin position="1"/>
        <end position="18"/>
    </location>
</feature>
<feature type="compositionally biased region" description="Polar residues" evidence="6">
    <location>
        <begin position="581"/>
        <end position="597"/>
    </location>
</feature>
<proteinExistence type="predicted"/>
<keyword evidence="4" id="KW-0804">Transcription</keyword>
<evidence type="ECO:0000313" key="7">
    <source>
        <dbReference type="EMBL" id="OAA58122.1"/>
    </source>
</evidence>
<dbReference type="Proteomes" id="UP000076874">
    <property type="component" value="Unassembled WGS sequence"/>
</dbReference>
<evidence type="ECO:0000256" key="4">
    <source>
        <dbReference type="ARBA" id="ARBA00023163"/>
    </source>
</evidence>
<gene>
    <name evidence="7" type="ORF">SPI_07007</name>
</gene>
<dbReference type="EMBL" id="AZHD01000013">
    <property type="protein sequence ID" value="OAA58122.1"/>
    <property type="molecule type" value="Genomic_DNA"/>
</dbReference>
<comment type="caution">
    <text evidence="7">The sequence shown here is derived from an EMBL/GenBank/DDBJ whole genome shotgun (WGS) entry which is preliminary data.</text>
</comment>
<feature type="region of interest" description="Disordered" evidence="6">
    <location>
        <begin position="579"/>
        <end position="622"/>
    </location>
</feature>
<dbReference type="GO" id="GO:0005634">
    <property type="term" value="C:nucleus"/>
    <property type="evidence" value="ECO:0007669"/>
    <property type="project" value="UniProtKB-SubCell"/>
</dbReference>
<evidence type="ECO:0000313" key="8">
    <source>
        <dbReference type="Proteomes" id="UP000076874"/>
    </source>
</evidence>
<dbReference type="GO" id="GO:0000981">
    <property type="term" value="F:DNA-binding transcription factor activity, RNA polymerase II-specific"/>
    <property type="evidence" value="ECO:0007669"/>
    <property type="project" value="TreeGrafter"/>
</dbReference>
<evidence type="ECO:0000256" key="1">
    <source>
        <dbReference type="ARBA" id="ARBA00004123"/>
    </source>
</evidence>
<dbReference type="InterPro" id="IPR051089">
    <property type="entry name" value="prtT"/>
</dbReference>